<keyword evidence="4 6" id="KW-1133">Transmembrane helix</keyword>
<dbReference type="OrthoDB" id="200954at2759"/>
<dbReference type="Proteomes" id="UP000466442">
    <property type="component" value="Unassembled WGS sequence"/>
</dbReference>
<organism evidence="7 8">
    <name type="scientific">Apolygus lucorum</name>
    <name type="common">Small green plant bug</name>
    <name type="synonym">Lygocoris lucorum</name>
    <dbReference type="NCBI Taxonomy" id="248454"/>
    <lineage>
        <taxon>Eukaryota</taxon>
        <taxon>Metazoa</taxon>
        <taxon>Ecdysozoa</taxon>
        <taxon>Arthropoda</taxon>
        <taxon>Hexapoda</taxon>
        <taxon>Insecta</taxon>
        <taxon>Pterygota</taxon>
        <taxon>Neoptera</taxon>
        <taxon>Paraneoptera</taxon>
        <taxon>Hemiptera</taxon>
        <taxon>Heteroptera</taxon>
        <taxon>Panheteroptera</taxon>
        <taxon>Cimicomorpha</taxon>
        <taxon>Miridae</taxon>
        <taxon>Mirini</taxon>
        <taxon>Apolygus</taxon>
    </lineage>
</organism>
<evidence type="ECO:0000256" key="3">
    <source>
        <dbReference type="ARBA" id="ARBA00022692"/>
    </source>
</evidence>
<dbReference type="GO" id="GO:0005385">
    <property type="term" value="F:zinc ion transmembrane transporter activity"/>
    <property type="evidence" value="ECO:0007669"/>
    <property type="project" value="TreeGrafter"/>
</dbReference>
<proteinExistence type="inferred from homology"/>
<evidence type="ECO:0000256" key="2">
    <source>
        <dbReference type="ARBA" id="ARBA00006939"/>
    </source>
</evidence>
<keyword evidence="5 6" id="KW-0472">Membrane</keyword>
<evidence type="ECO:0000313" key="7">
    <source>
        <dbReference type="EMBL" id="KAF6197348.1"/>
    </source>
</evidence>
<dbReference type="InterPro" id="IPR050799">
    <property type="entry name" value="ZIP_Transporter"/>
</dbReference>
<evidence type="ECO:0000313" key="8">
    <source>
        <dbReference type="Proteomes" id="UP000466442"/>
    </source>
</evidence>
<keyword evidence="8" id="KW-1185">Reference proteome</keyword>
<evidence type="ECO:0000256" key="5">
    <source>
        <dbReference type="ARBA" id="ARBA00023136"/>
    </source>
</evidence>
<comment type="caution">
    <text evidence="7">The sequence shown here is derived from an EMBL/GenBank/DDBJ whole genome shotgun (WGS) entry which is preliminary data.</text>
</comment>
<keyword evidence="3 6" id="KW-0812">Transmembrane</keyword>
<evidence type="ECO:0000256" key="6">
    <source>
        <dbReference type="SAM" id="Phobius"/>
    </source>
</evidence>
<evidence type="ECO:0000256" key="1">
    <source>
        <dbReference type="ARBA" id="ARBA00004141"/>
    </source>
</evidence>
<gene>
    <name evidence="7" type="ORF">GE061_020295</name>
</gene>
<feature type="non-terminal residue" evidence="7">
    <location>
        <position position="1"/>
    </location>
</feature>
<protein>
    <submittedName>
        <fullName evidence="7">Uncharacterized protein</fullName>
    </submittedName>
</protein>
<reference evidence="7" key="1">
    <citation type="journal article" date="2021" name="Mol. Ecol. Resour.">
        <title>Apolygus lucorum genome provides insights into omnivorousness and mesophyll feeding.</title>
        <authorList>
            <person name="Liu Y."/>
            <person name="Liu H."/>
            <person name="Wang H."/>
            <person name="Huang T."/>
            <person name="Liu B."/>
            <person name="Yang B."/>
            <person name="Yin L."/>
            <person name="Li B."/>
            <person name="Zhang Y."/>
            <person name="Zhang S."/>
            <person name="Jiang F."/>
            <person name="Zhang X."/>
            <person name="Ren Y."/>
            <person name="Wang B."/>
            <person name="Wang S."/>
            <person name="Lu Y."/>
            <person name="Wu K."/>
            <person name="Fan W."/>
            <person name="Wang G."/>
        </authorList>
    </citation>
    <scope>NUCLEOTIDE SEQUENCE</scope>
    <source>
        <strain evidence="7">12Hb</strain>
    </source>
</reference>
<name>A0A8S9WLZ8_APOLU</name>
<dbReference type="PANTHER" id="PTHR12191:SF37">
    <property type="entry name" value="ZINC TRANSPORTER FOI"/>
    <property type="match status" value="1"/>
</dbReference>
<feature type="transmembrane region" description="Helical" evidence="6">
    <location>
        <begin position="26"/>
        <end position="49"/>
    </location>
</feature>
<sequence>MGLLSVGIISLSGVTGAVLWPVLKSVYYPHVLTSLIGLAVGSLSSTALFQLIPEFLTKFGNTEKGELRVQHAFEIPKYDESMGYLATALCGWCSVWIIYFIECVSKIAFRKTPVE</sequence>
<dbReference type="Pfam" id="PF02535">
    <property type="entry name" value="Zip"/>
    <property type="match status" value="1"/>
</dbReference>
<dbReference type="GO" id="GO:0071578">
    <property type="term" value="P:zinc ion import across plasma membrane"/>
    <property type="evidence" value="ECO:0007669"/>
    <property type="project" value="TreeGrafter"/>
</dbReference>
<dbReference type="EMBL" id="WIXP02000114">
    <property type="protein sequence ID" value="KAF6197348.1"/>
    <property type="molecule type" value="Genomic_DNA"/>
</dbReference>
<evidence type="ECO:0000256" key="4">
    <source>
        <dbReference type="ARBA" id="ARBA00022989"/>
    </source>
</evidence>
<dbReference type="AlphaFoldDB" id="A0A8S9WLZ8"/>
<comment type="similarity">
    <text evidence="2">Belongs to the ZIP transporter (TC 2.A.5) family.</text>
</comment>
<dbReference type="GO" id="GO:0030003">
    <property type="term" value="P:intracellular monoatomic cation homeostasis"/>
    <property type="evidence" value="ECO:0007669"/>
    <property type="project" value="TreeGrafter"/>
</dbReference>
<comment type="subcellular location">
    <subcellularLocation>
        <location evidence="1">Membrane</location>
        <topology evidence="1">Multi-pass membrane protein</topology>
    </subcellularLocation>
</comment>
<dbReference type="PANTHER" id="PTHR12191">
    <property type="entry name" value="SOLUTE CARRIER FAMILY 39"/>
    <property type="match status" value="1"/>
</dbReference>
<feature type="transmembrane region" description="Helical" evidence="6">
    <location>
        <begin position="82"/>
        <end position="101"/>
    </location>
</feature>
<accession>A0A8S9WLZ8</accession>
<dbReference type="GO" id="GO:0140410">
    <property type="term" value="F:monoatomic cation:bicarbonate symporter activity"/>
    <property type="evidence" value="ECO:0007669"/>
    <property type="project" value="TreeGrafter"/>
</dbReference>
<dbReference type="InterPro" id="IPR003689">
    <property type="entry name" value="ZIP"/>
</dbReference>
<dbReference type="GO" id="GO:0005886">
    <property type="term" value="C:plasma membrane"/>
    <property type="evidence" value="ECO:0007669"/>
    <property type="project" value="TreeGrafter"/>
</dbReference>